<feature type="domain" description="ABC transporter" evidence="5">
    <location>
        <begin position="2"/>
        <end position="227"/>
    </location>
</feature>
<dbReference type="PROSITE" id="PS50893">
    <property type="entry name" value="ABC_TRANSPORTER_2"/>
    <property type="match status" value="1"/>
</dbReference>
<evidence type="ECO:0000313" key="6">
    <source>
        <dbReference type="EMBL" id="MBB3666432.1"/>
    </source>
</evidence>
<dbReference type="PANTHER" id="PTHR43335:SF4">
    <property type="entry name" value="ABC TRANSPORTER, ATP-BINDING PROTEIN"/>
    <property type="match status" value="1"/>
</dbReference>
<organism evidence="6 7">
    <name type="scientific">Garicola koreensis</name>
    <dbReference type="NCBI Taxonomy" id="1262554"/>
    <lineage>
        <taxon>Bacteria</taxon>
        <taxon>Bacillati</taxon>
        <taxon>Actinomycetota</taxon>
        <taxon>Actinomycetes</taxon>
        <taxon>Micrococcales</taxon>
        <taxon>Micrococcaceae</taxon>
        <taxon>Garicola</taxon>
    </lineage>
</organism>
<keyword evidence="7" id="KW-1185">Reference proteome</keyword>
<dbReference type="InterPro" id="IPR017871">
    <property type="entry name" value="ABC_transporter-like_CS"/>
</dbReference>
<accession>A0A7W5TQ04</accession>
<dbReference type="InterPro" id="IPR003593">
    <property type="entry name" value="AAA+_ATPase"/>
</dbReference>
<dbReference type="Gene3D" id="3.40.50.300">
    <property type="entry name" value="P-loop containing nucleotide triphosphate hydrolases"/>
    <property type="match status" value="1"/>
</dbReference>
<dbReference type="RefSeq" id="WP_183356887.1">
    <property type="nucleotide sequence ID" value="NZ_BAABKR010000004.1"/>
</dbReference>
<sequence>MIRIDDVTKRYGDSTVLDRVSFEAPDGAITGFVGPNGAGKTTTLRIAAGMTQPSEGQVQIGAMTFAQAERPAHHLGLFLSAEGIPGAMTARGFLEYICDTQGLRRTRAQRLLHEVGLAEVANKKVKSFSLGMRQRLGIGAATVGEPSHLILDEPANGLDPDGIRWFRDFVLSAAQAGVCVILSSHHMRELGAIADQVVMIDSGRIAAQGSIAEFIAAEPQAPVYVETTDDSAAERAVQDQGLEVQAQQNGMMVMGSSPDGLAAVLVGAGVGLTHLTRQRSSLEDTYFSVLQTRDTRH</sequence>
<gene>
    <name evidence="6" type="ORF">FHX47_000025</name>
</gene>
<evidence type="ECO:0000256" key="4">
    <source>
        <dbReference type="ARBA" id="ARBA00022840"/>
    </source>
</evidence>
<keyword evidence="4 6" id="KW-0067">ATP-binding</keyword>
<protein>
    <submittedName>
        <fullName evidence="6">ABC-2 type transport system ATP-binding protein</fullName>
    </submittedName>
</protein>
<evidence type="ECO:0000313" key="7">
    <source>
        <dbReference type="Proteomes" id="UP000547528"/>
    </source>
</evidence>
<evidence type="ECO:0000256" key="1">
    <source>
        <dbReference type="ARBA" id="ARBA00005417"/>
    </source>
</evidence>
<dbReference type="InterPro" id="IPR027417">
    <property type="entry name" value="P-loop_NTPase"/>
</dbReference>
<evidence type="ECO:0000256" key="2">
    <source>
        <dbReference type="ARBA" id="ARBA00022448"/>
    </source>
</evidence>
<keyword evidence="2" id="KW-0813">Transport</keyword>
<comment type="similarity">
    <text evidence="1">Belongs to the ABC transporter superfamily.</text>
</comment>
<proteinExistence type="inferred from homology"/>
<dbReference type="Pfam" id="PF00005">
    <property type="entry name" value="ABC_tran"/>
    <property type="match status" value="1"/>
</dbReference>
<dbReference type="InterPro" id="IPR003439">
    <property type="entry name" value="ABC_transporter-like_ATP-bd"/>
</dbReference>
<comment type="caution">
    <text evidence="6">The sequence shown here is derived from an EMBL/GenBank/DDBJ whole genome shotgun (WGS) entry which is preliminary data.</text>
</comment>
<dbReference type="GO" id="GO:0005524">
    <property type="term" value="F:ATP binding"/>
    <property type="evidence" value="ECO:0007669"/>
    <property type="project" value="UniProtKB-KW"/>
</dbReference>
<dbReference type="Proteomes" id="UP000547528">
    <property type="component" value="Unassembled WGS sequence"/>
</dbReference>
<evidence type="ECO:0000259" key="5">
    <source>
        <dbReference type="PROSITE" id="PS50893"/>
    </source>
</evidence>
<dbReference type="PROSITE" id="PS00211">
    <property type="entry name" value="ABC_TRANSPORTER_1"/>
    <property type="match status" value="1"/>
</dbReference>
<name>A0A7W5TQ04_9MICC</name>
<dbReference type="EMBL" id="JACIBT010000001">
    <property type="protein sequence ID" value="MBB3666432.1"/>
    <property type="molecule type" value="Genomic_DNA"/>
</dbReference>
<dbReference type="SMART" id="SM00382">
    <property type="entry name" value="AAA"/>
    <property type="match status" value="1"/>
</dbReference>
<dbReference type="AlphaFoldDB" id="A0A7W5TQ04"/>
<dbReference type="SUPFAM" id="SSF52540">
    <property type="entry name" value="P-loop containing nucleoside triphosphate hydrolases"/>
    <property type="match status" value="1"/>
</dbReference>
<keyword evidence="3" id="KW-0547">Nucleotide-binding</keyword>
<reference evidence="6 7" key="1">
    <citation type="submission" date="2020-08" db="EMBL/GenBank/DDBJ databases">
        <title>Sequencing the genomes of 1000 actinobacteria strains.</title>
        <authorList>
            <person name="Klenk H.-P."/>
        </authorList>
    </citation>
    <scope>NUCLEOTIDE SEQUENCE [LARGE SCALE GENOMIC DNA]</scope>
    <source>
        <strain evidence="6 7">DSM 28238</strain>
    </source>
</reference>
<evidence type="ECO:0000256" key="3">
    <source>
        <dbReference type="ARBA" id="ARBA00022741"/>
    </source>
</evidence>
<dbReference type="PANTHER" id="PTHR43335">
    <property type="entry name" value="ABC TRANSPORTER, ATP-BINDING PROTEIN"/>
    <property type="match status" value="1"/>
</dbReference>
<dbReference type="GO" id="GO:0016887">
    <property type="term" value="F:ATP hydrolysis activity"/>
    <property type="evidence" value="ECO:0007669"/>
    <property type="project" value="InterPro"/>
</dbReference>